<proteinExistence type="predicted"/>
<reference evidence="1 2" key="1">
    <citation type="journal article" date="2015" name="Environ. Microbiol.">
        <title>Metagenome sequence of Elaphomyces granulatus from sporocarp tissue reveals Ascomycota ectomycorrhizal fingerprints of genome expansion and a Proteobacteria-rich microbiome.</title>
        <authorList>
            <person name="Quandt C.A."/>
            <person name="Kohler A."/>
            <person name="Hesse C.N."/>
            <person name="Sharpton T.J."/>
            <person name="Martin F."/>
            <person name="Spatafora J.W."/>
        </authorList>
    </citation>
    <scope>NUCLEOTIDE SEQUENCE [LARGE SCALE GENOMIC DNA]</scope>
    <source>
        <strain evidence="1 2">OSC145934</strain>
    </source>
</reference>
<evidence type="ECO:0000313" key="2">
    <source>
        <dbReference type="Proteomes" id="UP000243515"/>
    </source>
</evidence>
<organism evidence="1 2">
    <name type="scientific">Elaphomyces granulatus</name>
    <dbReference type="NCBI Taxonomy" id="519963"/>
    <lineage>
        <taxon>Eukaryota</taxon>
        <taxon>Fungi</taxon>
        <taxon>Dikarya</taxon>
        <taxon>Ascomycota</taxon>
        <taxon>Pezizomycotina</taxon>
        <taxon>Eurotiomycetes</taxon>
        <taxon>Eurotiomycetidae</taxon>
        <taxon>Eurotiales</taxon>
        <taxon>Elaphomycetaceae</taxon>
        <taxon>Elaphomyces</taxon>
    </lineage>
</organism>
<comment type="caution">
    <text evidence="1">The sequence shown here is derived from an EMBL/GenBank/DDBJ whole genome shotgun (WGS) entry which is preliminary data.</text>
</comment>
<dbReference type="EMBL" id="NPHW01000118">
    <property type="protein sequence ID" value="OXV12229.1"/>
    <property type="molecule type" value="Genomic_DNA"/>
</dbReference>
<protein>
    <submittedName>
        <fullName evidence="1">Uncharacterized protein</fullName>
    </submittedName>
</protein>
<sequence length="13" mass="1433">MICVLPSKKTPES</sequence>
<gene>
    <name evidence="1" type="ORF">Egran_00010</name>
</gene>
<dbReference type="Proteomes" id="UP000243515">
    <property type="component" value="Unassembled WGS sequence"/>
</dbReference>
<feature type="non-terminal residue" evidence="1">
    <location>
        <position position="13"/>
    </location>
</feature>
<accession>A0A232M752</accession>
<name>A0A232M752_9EURO</name>
<keyword evidence="2" id="KW-1185">Reference proteome</keyword>
<evidence type="ECO:0000313" key="1">
    <source>
        <dbReference type="EMBL" id="OXV12229.1"/>
    </source>
</evidence>